<reference evidence="2" key="1">
    <citation type="submission" date="2022-07" db="EMBL/GenBank/DDBJ databases">
        <title>Chromosome-level genome of Muraenolepis orangiensis.</title>
        <authorList>
            <person name="Kim J."/>
        </authorList>
    </citation>
    <scope>NUCLEOTIDE SEQUENCE</scope>
    <source>
        <strain evidence="2">KU_S4_2022</strain>
        <tissue evidence="2">Muscle</tissue>
    </source>
</reference>
<organism evidence="2 3">
    <name type="scientific">Muraenolepis orangiensis</name>
    <name type="common">Patagonian moray cod</name>
    <dbReference type="NCBI Taxonomy" id="630683"/>
    <lineage>
        <taxon>Eukaryota</taxon>
        <taxon>Metazoa</taxon>
        <taxon>Chordata</taxon>
        <taxon>Craniata</taxon>
        <taxon>Vertebrata</taxon>
        <taxon>Euteleostomi</taxon>
        <taxon>Actinopterygii</taxon>
        <taxon>Neopterygii</taxon>
        <taxon>Teleostei</taxon>
        <taxon>Neoteleostei</taxon>
        <taxon>Acanthomorphata</taxon>
        <taxon>Zeiogadaria</taxon>
        <taxon>Gadariae</taxon>
        <taxon>Gadiformes</taxon>
        <taxon>Muraenolepidoidei</taxon>
        <taxon>Muraenolepididae</taxon>
        <taxon>Muraenolepis</taxon>
    </lineage>
</organism>
<accession>A0A9Q0DNZ6</accession>
<comment type="caution">
    <text evidence="2">The sequence shown here is derived from an EMBL/GenBank/DDBJ whole genome shotgun (WGS) entry which is preliminary data.</text>
</comment>
<name>A0A9Q0DNZ6_9TELE</name>
<dbReference type="EMBL" id="JANIIK010000114">
    <property type="protein sequence ID" value="KAJ3591076.1"/>
    <property type="molecule type" value="Genomic_DNA"/>
</dbReference>
<dbReference type="AlphaFoldDB" id="A0A9Q0DNZ6"/>
<gene>
    <name evidence="2" type="ORF">NHX12_009023</name>
</gene>
<evidence type="ECO:0000313" key="3">
    <source>
        <dbReference type="Proteomes" id="UP001148018"/>
    </source>
</evidence>
<evidence type="ECO:0000313" key="2">
    <source>
        <dbReference type="EMBL" id="KAJ3591076.1"/>
    </source>
</evidence>
<sequence>MEHTGPAAPEGAGRLWADHVTHNPYCYALDMGEAEMDGVHRQRSLCPCGDGEKAKYGGGSRLDLNLHGDLPQLEPHKEEEKEEEVEEKVEEESSDDGGDDVTTSNRIPFQAKLVWRRFLALRSRHRYTNQISAASEDRRTSDKSSVGLWRNVTRRHLRLTLRPDSCAATRRPARPLWLTAK</sequence>
<protein>
    <submittedName>
        <fullName evidence="2">Uncharacterized protein</fullName>
    </submittedName>
</protein>
<feature type="region of interest" description="Disordered" evidence="1">
    <location>
        <begin position="58"/>
        <end position="103"/>
    </location>
</feature>
<keyword evidence="3" id="KW-1185">Reference proteome</keyword>
<feature type="compositionally biased region" description="Acidic residues" evidence="1">
    <location>
        <begin position="80"/>
        <end position="99"/>
    </location>
</feature>
<proteinExistence type="predicted"/>
<dbReference type="Proteomes" id="UP001148018">
    <property type="component" value="Unassembled WGS sequence"/>
</dbReference>
<evidence type="ECO:0000256" key="1">
    <source>
        <dbReference type="SAM" id="MobiDB-lite"/>
    </source>
</evidence>